<name>A0A370GV69_9NOCA</name>
<protein>
    <recommendedName>
        <fullName evidence="2">histidine kinase</fullName>
        <ecNumber evidence="2">2.7.13.3</ecNumber>
    </recommendedName>
</protein>
<evidence type="ECO:0000256" key="2">
    <source>
        <dbReference type="ARBA" id="ARBA00012438"/>
    </source>
</evidence>
<dbReference type="Gene3D" id="3.30.565.10">
    <property type="entry name" value="Histidine kinase-like ATPase, C-terminal domain"/>
    <property type="match status" value="1"/>
</dbReference>
<evidence type="ECO:0000259" key="12">
    <source>
        <dbReference type="Pfam" id="PF02518"/>
    </source>
</evidence>
<dbReference type="EMBL" id="QQAZ01000009">
    <property type="protein sequence ID" value="RDI47146.1"/>
    <property type="molecule type" value="Genomic_DNA"/>
</dbReference>
<feature type="transmembrane region" description="Helical" evidence="11">
    <location>
        <begin position="129"/>
        <end position="146"/>
    </location>
</feature>
<reference evidence="14 15" key="1">
    <citation type="submission" date="2018-07" db="EMBL/GenBank/DDBJ databases">
        <title>Genomic Encyclopedia of Type Strains, Phase IV (KMG-IV): sequencing the most valuable type-strain genomes for metagenomic binning, comparative biology and taxonomic classification.</title>
        <authorList>
            <person name="Goeker M."/>
        </authorList>
    </citation>
    <scope>NUCLEOTIDE SEQUENCE [LARGE SCALE GENOMIC DNA]</scope>
    <source>
        <strain evidence="14 15">DSM 44952</strain>
    </source>
</reference>
<organism evidence="14 15">
    <name type="scientific">Nocardia mexicana</name>
    <dbReference type="NCBI Taxonomy" id="279262"/>
    <lineage>
        <taxon>Bacteria</taxon>
        <taxon>Bacillati</taxon>
        <taxon>Actinomycetota</taxon>
        <taxon>Actinomycetes</taxon>
        <taxon>Mycobacteriales</taxon>
        <taxon>Nocardiaceae</taxon>
        <taxon>Nocardia</taxon>
    </lineage>
</organism>
<dbReference type="Proteomes" id="UP000255355">
    <property type="component" value="Unassembled WGS sequence"/>
</dbReference>
<keyword evidence="7" id="KW-0067">ATP-binding</keyword>
<dbReference type="SUPFAM" id="SSF55874">
    <property type="entry name" value="ATPase domain of HSP90 chaperone/DNA topoisomerase II/histidine kinase"/>
    <property type="match status" value="1"/>
</dbReference>
<dbReference type="InterPro" id="IPR011712">
    <property type="entry name" value="Sig_transdc_His_kin_sub3_dim/P"/>
</dbReference>
<evidence type="ECO:0000256" key="10">
    <source>
        <dbReference type="SAM" id="MobiDB-lite"/>
    </source>
</evidence>
<feature type="region of interest" description="Disordered" evidence="10">
    <location>
        <begin position="339"/>
        <end position="434"/>
    </location>
</feature>
<evidence type="ECO:0000256" key="7">
    <source>
        <dbReference type="ARBA" id="ARBA00022840"/>
    </source>
</evidence>
<dbReference type="PANTHER" id="PTHR24421:SF10">
    <property type="entry name" value="NITRATE_NITRITE SENSOR PROTEIN NARQ"/>
    <property type="match status" value="1"/>
</dbReference>
<dbReference type="EC" id="2.7.13.3" evidence="2"/>
<feature type="transmembrane region" description="Helical" evidence="11">
    <location>
        <begin position="59"/>
        <end position="79"/>
    </location>
</feature>
<evidence type="ECO:0000313" key="14">
    <source>
        <dbReference type="EMBL" id="RDI47146.1"/>
    </source>
</evidence>
<accession>A0A370GV69</accession>
<evidence type="ECO:0000256" key="6">
    <source>
        <dbReference type="ARBA" id="ARBA00022777"/>
    </source>
</evidence>
<feature type="coiled-coil region" evidence="9">
    <location>
        <begin position="152"/>
        <end position="186"/>
    </location>
</feature>
<dbReference type="Pfam" id="PF07730">
    <property type="entry name" value="HisKA_3"/>
    <property type="match status" value="1"/>
</dbReference>
<evidence type="ECO:0000256" key="5">
    <source>
        <dbReference type="ARBA" id="ARBA00022741"/>
    </source>
</evidence>
<dbReference type="GO" id="GO:0016020">
    <property type="term" value="C:membrane"/>
    <property type="evidence" value="ECO:0007669"/>
    <property type="project" value="InterPro"/>
</dbReference>
<dbReference type="InterPro" id="IPR050482">
    <property type="entry name" value="Sensor_HK_TwoCompSys"/>
</dbReference>
<evidence type="ECO:0000256" key="4">
    <source>
        <dbReference type="ARBA" id="ARBA00022679"/>
    </source>
</evidence>
<keyword evidence="11" id="KW-1133">Transmembrane helix</keyword>
<dbReference type="AlphaFoldDB" id="A0A370GV69"/>
<evidence type="ECO:0000259" key="13">
    <source>
        <dbReference type="Pfam" id="PF07730"/>
    </source>
</evidence>
<evidence type="ECO:0000256" key="9">
    <source>
        <dbReference type="SAM" id="Coils"/>
    </source>
</evidence>
<sequence>MWPGLRDVLPAVVVAVAQLAGGSAANVHQSGTRALDALGYVLLVAGPLLLVVRRRYPQAVLYGVLAATAIYLLVGYGYGPIFISLVIAFLTAAGRGSRWYTYPLLPLGYLLMVWPIPALRGYSTNSWQAAGLLAWLSVLVAMAEGIRQRRAVLVARRQRAEVARRNEEAERARELAQREQRATEERLAIARDLHDVLAHSLSVINVQSSVALELLDRKPDQAATSLAAIKQTSRDALGEVHALLRSIRSGAETVAAPTTPAVGITDLETLLGPARAAGLTVRTETRGTPQRLPAVLDGAAARIVQESLTNVLRHAPGAEAVVTVDFSPDTLHLTIDDIGAGQNCPASPQQFTARDGTGFSEPSRQSTDHGNTGAPETSPQSGAGGGNGIPGMIERAHALGGELTARPRPDGGFRVHADLPIPHLDDSTTSGDAR</sequence>
<dbReference type="GO" id="GO:0005524">
    <property type="term" value="F:ATP binding"/>
    <property type="evidence" value="ECO:0007669"/>
    <property type="project" value="UniProtKB-KW"/>
</dbReference>
<proteinExistence type="predicted"/>
<keyword evidence="15" id="KW-1185">Reference proteome</keyword>
<feature type="transmembrane region" description="Helical" evidence="11">
    <location>
        <begin position="99"/>
        <end position="117"/>
    </location>
</feature>
<dbReference type="PANTHER" id="PTHR24421">
    <property type="entry name" value="NITRATE/NITRITE SENSOR PROTEIN NARX-RELATED"/>
    <property type="match status" value="1"/>
</dbReference>
<feature type="domain" description="Signal transduction histidine kinase subgroup 3 dimerisation and phosphoacceptor" evidence="13">
    <location>
        <begin position="185"/>
        <end position="250"/>
    </location>
</feature>
<evidence type="ECO:0000313" key="15">
    <source>
        <dbReference type="Proteomes" id="UP000255355"/>
    </source>
</evidence>
<comment type="catalytic activity">
    <reaction evidence="1">
        <text>ATP + protein L-histidine = ADP + protein N-phospho-L-histidine.</text>
        <dbReference type="EC" id="2.7.13.3"/>
    </reaction>
</comment>
<keyword evidence="5" id="KW-0547">Nucleotide-binding</keyword>
<feature type="compositionally biased region" description="Polar residues" evidence="10">
    <location>
        <begin position="360"/>
        <end position="381"/>
    </location>
</feature>
<dbReference type="Pfam" id="PF02518">
    <property type="entry name" value="HATPase_c"/>
    <property type="match status" value="1"/>
</dbReference>
<keyword evidence="9" id="KW-0175">Coiled coil</keyword>
<dbReference type="InterPro" id="IPR003594">
    <property type="entry name" value="HATPase_dom"/>
</dbReference>
<dbReference type="InterPro" id="IPR036890">
    <property type="entry name" value="HATPase_C_sf"/>
</dbReference>
<evidence type="ECO:0000256" key="8">
    <source>
        <dbReference type="ARBA" id="ARBA00023012"/>
    </source>
</evidence>
<evidence type="ECO:0000256" key="1">
    <source>
        <dbReference type="ARBA" id="ARBA00000085"/>
    </source>
</evidence>
<dbReference type="Gene3D" id="1.20.5.1930">
    <property type="match status" value="1"/>
</dbReference>
<keyword evidence="6 14" id="KW-0418">Kinase</keyword>
<keyword evidence="11" id="KW-0812">Transmembrane</keyword>
<gene>
    <name evidence="14" type="ORF">DFR68_109145</name>
</gene>
<evidence type="ECO:0000256" key="3">
    <source>
        <dbReference type="ARBA" id="ARBA00022553"/>
    </source>
</evidence>
<keyword evidence="8" id="KW-0902">Two-component regulatory system</keyword>
<keyword evidence="4" id="KW-0808">Transferase</keyword>
<feature type="domain" description="Histidine kinase/HSP90-like ATPase" evidence="12">
    <location>
        <begin position="301"/>
        <end position="422"/>
    </location>
</feature>
<evidence type="ECO:0000256" key="11">
    <source>
        <dbReference type="SAM" id="Phobius"/>
    </source>
</evidence>
<keyword evidence="11" id="KW-0472">Membrane</keyword>
<comment type="caution">
    <text evidence="14">The sequence shown here is derived from an EMBL/GenBank/DDBJ whole genome shotgun (WGS) entry which is preliminary data.</text>
</comment>
<dbReference type="GO" id="GO:0000155">
    <property type="term" value="F:phosphorelay sensor kinase activity"/>
    <property type="evidence" value="ECO:0007669"/>
    <property type="project" value="InterPro"/>
</dbReference>
<feature type="transmembrane region" description="Helical" evidence="11">
    <location>
        <begin position="34"/>
        <end position="52"/>
    </location>
</feature>
<feature type="compositionally biased region" description="Basic and acidic residues" evidence="10">
    <location>
        <begin position="405"/>
        <end position="417"/>
    </location>
</feature>
<dbReference type="STRING" id="1210089.GCA_001613165_04290"/>
<keyword evidence="3" id="KW-0597">Phosphoprotein</keyword>
<dbReference type="GO" id="GO:0046983">
    <property type="term" value="F:protein dimerization activity"/>
    <property type="evidence" value="ECO:0007669"/>
    <property type="project" value="InterPro"/>
</dbReference>
<dbReference type="CDD" id="cd16917">
    <property type="entry name" value="HATPase_UhpB-NarQ-NarX-like"/>
    <property type="match status" value="1"/>
</dbReference>